<dbReference type="GO" id="GO:0003998">
    <property type="term" value="F:acylphosphatase activity"/>
    <property type="evidence" value="ECO:0007669"/>
    <property type="project" value="UniProtKB-EC"/>
</dbReference>
<dbReference type="PANTHER" id="PTHR42959">
    <property type="entry name" value="CARBAMOYLTRANSFERASE"/>
    <property type="match status" value="1"/>
</dbReference>
<feature type="active site" evidence="9">
    <location>
        <position position="40"/>
    </location>
</feature>
<keyword evidence="5" id="KW-0863">Zinc-finger</keyword>
<keyword evidence="3" id="KW-0436">Ligase</keyword>
<dbReference type="InterPro" id="IPR055128">
    <property type="entry name" value="HypF_C_2"/>
</dbReference>
<dbReference type="InterPro" id="IPR041440">
    <property type="entry name" value="HypF_C"/>
</dbReference>
<dbReference type="InterPro" id="IPR011125">
    <property type="entry name" value="Znf_HypF"/>
</dbReference>
<sequence>MTEGITGAPHIPHPDADAGTGSVLRRRVLVRGVVQGVGFRPFVHRLAGELELAGHVANTTGGVTAEVEGPAHAVEEFCRRLRADAPPLAHVADVRHETLTAVGEAAFTIRASESSAGEGAEDGGDGAEDGAGRTRIPPDTATCADCLRELADPADRRYRHPFITCTHCGPRFTIATALPYDRATTTMAPFRMCPACRGEYHDPADRRFHTQPVACHACGPRLRLVPGAGSGVRAAEGERALGVARKLLASGAIVAVKGVGGYHLACDAADASAVARLRERKARGGKPFAVMCADLTTAARLAEVGAAEREALAGRHRPIVLLRRTGGPLPGLAGNVCSGSPDVGVMLPYTPVHELLFGLPGDAPGPRVLVMTSGNRSGEPIVTDDGEALDRLGGIADAWLTHDRRIDVPCDDSVVRVRADGRELVLRRSRGYAPTPLTLPVPVRPALAVGGDLKNALCLGAGTDAWFSPHLGDLGDLTALEAFARGERRLRELTGVRPEVIAADPHPRYHATRWARGRAGNHADQPVLVQHHHAHIASAMAEHGLDGTGPVIGVAFDGTGYGADGAVWGGEVMLADYDGYRRVAHLAYAPLPGGDAAVANPCRTALARLRAAGVPWAPDLPCAAACTDEELRLLARQLERRVALVPTSSMGRLFDAVASLTGVCHRAGYEAQAAVELEAAAARVWRGGEPGPAPAYAFALRSRSTAGTPGVTVFDPAPVLADLAADVRRGTPAEVMAARFHRAVADAVVTVCRRARQETGVRTVALTGGVFANALLDEACAEGLDAGGFTVLRHRAVPPGDGGLALGQLMVAAREPLRTSPPTRRTEAGHVPGGTRTSGRNG</sequence>
<feature type="region of interest" description="Disordered" evidence="10">
    <location>
        <begin position="817"/>
        <end position="842"/>
    </location>
</feature>
<reference evidence="13" key="1">
    <citation type="submission" date="2020-09" db="EMBL/GenBank/DDBJ databases">
        <title>Secondary metabolite and genome analysis of marine Streptomyces chumphonensis KK1-2T.</title>
        <authorList>
            <person name="Phongsopitanun W."/>
            <person name="Kanchanasin P."/>
            <person name="Pittayakhajonwut P."/>
            <person name="Suwanborirux K."/>
            <person name="Tanasupawat S."/>
        </authorList>
    </citation>
    <scope>NUCLEOTIDE SEQUENCE</scope>
    <source>
        <strain evidence="13">KK1-2</strain>
    </source>
</reference>
<evidence type="ECO:0000256" key="5">
    <source>
        <dbReference type="ARBA" id="ARBA00022771"/>
    </source>
</evidence>
<dbReference type="Gene3D" id="3.90.870.50">
    <property type="match status" value="1"/>
</dbReference>
<feature type="domain" description="Acylphosphatase-like" evidence="11">
    <location>
        <begin position="25"/>
        <end position="111"/>
    </location>
</feature>
<feature type="domain" description="YrdC-like" evidence="12">
    <location>
        <begin position="238"/>
        <end position="431"/>
    </location>
</feature>
<gene>
    <name evidence="13" type="primary">hypF</name>
    <name evidence="13" type="ORF">IF129_18260</name>
</gene>
<dbReference type="Pfam" id="PF07503">
    <property type="entry name" value="zf-HYPF"/>
    <property type="match status" value="2"/>
</dbReference>
<dbReference type="GO" id="GO:0008270">
    <property type="term" value="F:zinc ion binding"/>
    <property type="evidence" value="ECO:0007669"/>
    <property type="project" value="UniProtKB-KW"/>
</dbReference>
<dbReference type="NCBIfam" id="TIGR00143">
    <property type="entry name" value="hypF"/>
    <property type="match status" value="1"/>
</dbReference>
<organism evidence="13 14">
    <name type="scientific">Streptomyces chumphonensis</name>
    <dbReference type="NCBI Taxonomy" id="1214925"/>
    <lineage>
        <taxon>Bacteria</taxon>
        <taxon>Bacillati</taxon>
        <taxon>Actinomycetota</taxon>
        <taxon>Actinomycetes</taxon>
        <taxon>Kitasatosporales</taxon>
        <taxon>Streptomycetaceae</taxon>
        <taxon>Streptomyces</taxon>
    </lineage>
</organism>
<evidence type="ECO:0000259" key="12">
    <source>
        <dbReference type="PROSITE" id="PS51163"/>
    </source>
</evidence>
<evidence type="ECO:0000256" key="3">
    <source>
        <dbReference type="ARBA" id="ARBA00022598"/>
    </source>
</evidence>
<dbReference type="GO" id="GO:0016743">
    <property type="term" value="F:carboxyl- or carbamoyltransferase activity"/>
    <property type="evidence" value="ECO:0007669"/>
    <property type="project" value="UniProtKB-UniRule"/>
</dbReference>
<dbReference type="InterPro" id="IPR043129">
    <property type="entry name" value="ATPase_NBD"/>
</dbReference>
<feature type="region of interest" description="Disordered" evidence="10">
    <location>
        <begin position="111"/>
        <end position="138"/>
    </location>
</feature>
<comment type="caution">
    <text evidence="13">The sequence shown here is derived from an EMBL/GenBank/DDBJ whole genome shotgun (WGS) entry which is preliminary data.</text>
</comment>
<dbReference type="InterPro" id="IPR036046">
    <property type="entry name" value="Acylphosphatase-like_dom_sf"/>
</dbReference>
<dbReference type="Pfam" id="PF00708">
    <property type="entry name" value="Acylphosphatase"/>
    <property type="match status" value="1"/>
</dbReference>
<evidence type="ECO:0000259" key="11">
    <source>
        <dbReference type="PROSITE" id="PS51160"/>
    </source>
</evidence>
<evidence type="ECO:0000313" key="13">
    <source>
        <dbReference type="EMBL" id="MBD3933490.1"/>
    </source>
</evidence>
<keyword evidence="4" id="KW-0479">Metal-binding</keyword>
<dbReference type="GO" id="GO:0003725">
    <property type="term" value="F:double-stranded RNA binding"/>
    <property type="evidence" value="ECO:0007669"/>
    <property type="project" value="InterPro"/>
</dbReference>
<dbReference type="InterPro" id="IPR006070">
    <property type="entry name" value="Sua5-like_dom"/>
</dbReference>
<dbReference type="PIRSF" id="PIRSF006256">
    <property type="entry name" value="CMPcnvr_hdrg_mat"/>
    <property type="match status" value="1"/>
</dbReference>
<dbReference type="RefSeq" id="WP_191210795.1">
    <property type="nucleotide sequence ID" value="NZ_BAABKL010000012.1"/>
</dbReference>
<dbReference type="Pfam" id="PF22521">
    <property type="entry name" value="HypF_C_2"/>
    <property type="match status" value="1"/>
</dbReference>
<evidence type="ECO:0000256" key="10">
    <source>
        <dbReference type="SAM" id="MobiDB-lite"/>
    </source>
</evidence>
<dbReference type="EMBL" id="JACXYU010000010">
    <property type="protein sequence ID" value="MBD3933490.1"/>
    <property type="molecule type" value="Genomic_DNA"/>
</dbReference>
<dbReference type="SUPFAM" id="SSF53067">
    <property type="entry name" value="Actin-like ATPase domain"/>
    <property type="match status" value="1"/>
</dbReference>
<comment type="catalytic activity">
    <reaction evidence="7">
        <text>C-terminal L-cysteinyl-[HypE protein] + carbamoyl phosphate + ATP + H2O = C-terminal S-carboxamide-L-cysteinyl-[HypE protein] + AMP + phosphate + diphosphate + H(+)</text>
        <dbReference type="Rhea" id="RHEA:55636"/>
        <dbReference type="Rhea" id="RHEA-COMP:14247"/>
        <dbReference type="Rhea" id="RHEA-COMP:14392"/>
        <dbReference type="ChEBI" id="CHEBI:15377"/>
        <dbReference type="ChEBI" id="CHEBI:15378"/>
        <dbReference type="ChEBI" id="CHEBI:30616"/>
        <dbReference type="ChEBI" id="CHEBI:33019"/>
        <dbReference type="ChEBI" id="CHEBI:43474"/>
        <dbReference type="ChEBI" id="CHEBI:58228"/>
        <dbReference type="ChEBI" id="CHEBI:76913"/>
        <dbReference type="ChEBI" id="CHEBI:139126"/>
        <dbReference type="ChEBI" id="CHEBI:456215"/>
    </reaction>
</comment>
<dbReference type="InterPro" id="IPR051060">
    <property type="entry name" value="Carbamoyltrans_HypF-like"/>
</dbReference>
<dbReference type="Gene3D" id="3.30.420.360">
    <property type="match status" value="1"/>
</dbReference>
<keyword evidence="14" id="KW-1185">Reference proteome</keyword>
<evidence type="ECO:0000256" key="1">
    <source>
        <dbReference type="ARBA" id="ARBA00004711"/>
    </source>
</evidence>
<dbReference type="Pfam" id="PF01300">
    <property type="entry name" value="Sua5_yciO_yrdC"/>
    <property type="match status" value="1"/>
</dbReference>
<dbReference type="SUPFAM" id="SSF54975">
    <property type="entry name" value="Acylphosphatase/BLUF domain-like"/>
    <property type="match status" value="1"/>
</dbReference>
<dbReference type="EC" id="6.2.-.-" evidence="8"/>
<dbReference type="PANTHER" id="PTHR42959:SF1">
    <property type="entry name" value="CARBAMOYLTRANSFERASE HYPF"/>
    <property type="match status" value="1"/>
</dbReference>
<evidence type="ECO:0000256" key="7">
    <source>
        <dbReference type="ARBA" id="ARBA00048220"/>
    </source>
</evidence>
<comment type="similarity">
    <text evidence="2 8">Belongs to the carbamoyltransferase HypF family.</text>
</comment>
<dbReference type="PROSITE" id="PS51160">
    <property type="entry name" value="ACYLPHOSPHATASE_3"/>
    <property type="match status" value="1"/>
</dbReference>
<dbReference type="GO" id="GO:0016874">
    <property type="term" value="F:ligase activity"/>
    <property type="evidence" value="ECO:0007669"/>
    <property type="project" value="UniProtKB-UniRule"/>
</dbReference>
<feature type="active site" evidence="9">
    <location>
        <position position="58"/>
    </location>
</feature>
<proteinExistence type="inferred from homology"/>
<evidence type="ECO:0000256" key="2">
    <source>
        <dbReference type="ARBA" id="ARBA00008097"/>
    </source>
</evidence>
<dbReference type="Gene3D" id="3.30.420.40">
    <property type="match status" value="1"/>
</dbReference>
<keyword evidence="9" id="KW-0378">Hydrolase</keyword>
<dbReference type="Pfam" id="PF17788">
    <property type="entry name" value="HypF_C"/>
    <property type="match status" value="1"/>
</dbReference>
<keyword evidence="6" id="KW-0862">Zinc</keyword>
<evidence type="ECO:0000256" key="8">
    <source>
        <dbReference type="PIRNR" id="PIRNR006256"/>
    </source>
</evidence>
<dbReference type="Gene3D" id="3.30.110.120">
    <property type="match status" value="1"/>
</dbReference>
<dbReference type="SUPFAM" id="SSF55821">
    <property type="entry name" value="YrdC/RibB"/>
    <property type="match status" value="1"/>
</dbReference>
<name>A0A927F0Q4_9ACTN</name>
<dbReference type="InterPro" id="IPR017968">
    <property type="entry name" value="Acylphosphatase_CS"/>
</dbReference>
<protein>
    <recommendedName>
        <fullName evidence="8">Carbamoyltransferase</fullName>
        <ecNumber evidence="8">6.2.-.-</ecNumber>
    </recommendedName>
</protein>
<dbReference type="PROSITE" id="PS00150">
    <property type="entry name" value="ACYLPHOSPHATASE_1"/>
    <property type="match status" value="1"/>
</dbReference>
<dbReference type="AlphaFoldDB" id="A0A927F0Q4"/>
<evidence type="ECO:0000313" key="14">
    <source>
        <dbReference type="Proteomes" id="UP000632289"/>
    </source>
</evidence>
<dbReference type="PROSITE" id="PS51163">
    <property type="entry name" value="YRDC"/>
    <property type="match status" value="1"/>
</dbReference>
<comment type="pathway">
    <text evidence="1">Protein modification; [NiFe] hydrogenase maturation.</text>
</comment>
<feature type="compositionally biased region" description="Acidic residues" evidence="10">
    <location>
        <begin position="119"/>
        <end position="128"/>
    </location>
</feature>
<accession>A0A927F0Q4</accession>
<dbReference type="InterPro" id="IPR017945">
    <property type="entry name" value="DHBP_synth_RibB-like_a/b_dom"/>
</dbReference>
<comment type="catalytic activity">
    <reaction evidence="9">
        <text>an acyl phosphate + H2O = a carboxylate + phosphate + H(+)</text>
        <dbReference type="Rhea" id="RHEA:14965"/>
        <dbReference type="ChEBI" id="CHEBI:15377"/>
        <dbReference type="ChEBI" id="CHEBI:15378"/>
        <dbReference type="ChEBI" id="CHEBI:29067"/>
        <dbReference type="ChEBI" id="CHEBI:43474"/>
        <dbReference type="ChEBI" id="CHEBI:59918"/>
        <dbReference type="EC" id="3.6.1.7"/>
    </reaction>
</comment>
<dbReference type="GO" id="GO:0051604">
    <property type="term" value="P:protein maturation"/>
    <property type="evidence" value="ECO:0007669"/>
    <property type="project" value="TreeGrafter"/>
</dbReference>
<evidence type="ECO:0000256" key="4">
    <source>
        <dbReference type="ARBA" id="ARBA00022723"/>
    </source>
</evidence>
<dbReference type="InterPro" id="IPR004421">
    <property type="entry name" value="Carbamoyltransferase_HypF"/>
</dbReference>
<evidence type="ECO:0000256" key="6">
    <source>
        <dbReference type="ARBA" id="ARBA00022833"/>
    </source>
</evidence>
<dbReference type="Proteomes" id="UP000632289">
    <property type="component" value="Unassembled WGS sequence"/>
</dbReference>
<dbReference type="InterPro" id="IPR001792">
    <property type="entry name" value="Acylphosphatase-like_dom"/>
</dbReference>
<evidence type="ECO:0000256" key="9">
    <source>
        <dbReference type="PROSITE-ProRule" id="PRU00520"/>
    </source>
</evidence>